<dbReference type="EMBL" id="CP107246">
    <property type="protein sequence ID" value="WIM06294.1"/>
    <property type="molecule type" value="Genomic_DNA"/>
</dbReference>
<keyword evidence="9 18" id="KW-0028">Amino-acid biosynthesis</keyword>
<comment type="similarity">
    <text evidence="5 18">Belongs to the ATP phosphoribosyltransferase family. Long subfamily.</text>
</comment>
<sequence>MIQSPRKLRLGIPKGSLQETTQKLFVRAGYDLRISGRSYYPDIDDPEIECILIRPQEMARYVGQGIIDCAITGLDWILETGADVEELADLRAPWPNYGIVRWVMASKEGSPFATVKDLQGKRIATETVGMTKRFLAEHGVEANVEFSWGATEVKPPILADAIVDVSETGSSLRANNLKIMHVVLESTPRFIANRDALADGWKRAKAERVLMMLKGAIAAATRVLLSMNVPRDRVDAVLKILPALATPTVSTLSDPDWVELSTVVQEKQVRELIPDLYEAGARGVIELPINKIVE</sequence>
<dbReference type="InterPro" id="IPR020621">
    <property type="entry name" value="ATP-PRT_HisG_long"/>
</dbReference>
<dbReference type="EC" id="2.4.2.17" evidence="6 18"/>
<evidence type="ECO:0000256" key="11">
    <source>
        <dbReference type="ARBA" id="ARBA00022679"/>
    </source>
</evidence>
<dbReference type="SUPFAM" id="SSF53850">
    <property type="entry name" value="Periplasmic binding protein-like II"/>
    <property type="match status" value="1"/>
</dbReference>
<dbReference type="FunFam" id="3.30.70.120:FF:000002">
    <property type="entry name" value="ATP phosphoribosyltransferase"/>
    <property type="match status" value="1"/>
</dbReference>
<comment type="subcellular location">
    <subcellularLocation>
        <location evidence="3 18">Cytoplasm</location>
    </subcellularLocation>
</comment>
<dbReference type="InterPro" id="IPR013820">
    <property type="entry name" value="ATP_PRibTrfase_cat"/>
</dbReference>
<dbReference type="CDD" id="cd13593">
    <property type="entry name" value="PBP2_HisGL3"/>
    <property type="match status" value="1"/>
</dbReference>
<accession>A0AA49FLX9</accession>
<evidence type="ECO:0000256" key="2">
    <source>
        <dbReference type="ARBA" id="ARBA00001946"/>
    </source>
</evidence>
<comment type="pathway">
    <text evidence="4 18">Amino-acid biosynthesis; L-histidine biosynthesis; L-histidine from 5-phospho-alpha-D-ribose 1-diphosphate: step 1/9.</text>
</comment>
<dbReference type="HAMAP" id="MF_00079">
    <property type="entry name" value="HisG_Long"/>
    <property type="match status" value="1"/>
</dbReference>
<keyword evidence="8 18" id="KW-0963">Cytoplasm</keyword>
<comment type="catalytic activity">
    <reaction evidence="1 18">
        <text>1-(5-phospho-beta-D-ribosyl)-ATP + diphosphate = 5-phospho-alpha-D-ribose 1-diphosphate + ATP</text>
        <dbReference type="Rhea" id="RHEA:18473"/>
        <dbReference type="ChEBI" id="CHEBI:30616"/>
        <dbReference type="ChEBI" id="CHEBI:33019"/>
        <dbReference type="ChEBI" id="CHEBI:58017"/>
        <dbReference type="ChEBI" id="CHEBI:73183"/>
        <dbReference type="EC" id="2.4.2.17"/>
    </reaction>
</comment>
<dbReference type="GO" id="GO:0005737">
    <property type="term" value="C:cytoplasm"/>
    <property type="evidence" value="ECO:0007669"/>
    <property type="project" value="UniProtKB-SubCell"/>
</dbReference>
<evidence type="ECO:0000256" key="4">
    <source>
        <dbReference type="ARBA" id="ARBA00004667"/>
    </source>
</evidence>
<evidence type="ECO:0000259" key="20">
    <source>
        <dbReference type="Pfam" id="PF08029"/>
    </source>
</evidence>
<keyword evidence="14 18" id="KW-0067">ATP-binding</keyword>
<comment type="function">
    <text evidence="17 18">Catalyzes the condensation of ATP and 5-phosphoribose 1-diphosphate to form N'-(5'-phosphoribosyl)-ATP (PR-ATP). Has a crucial role in the pathway because the rate of histidine biosynthesis seems to be controlled primarily by regulation of HisG enzymatic activity.</text>
</comment>
<dbReference type="InterPro" id="IPR011322">
    <property type="entry name" value="N-reg_PII-like_a/b"/>
</dbReference>
<protein>
    <recommendedName>
        <fullName evidence="7 18">ATP phosphoribosyltransferase</fullName>
        <shortName evidence="18">ATP-PRT</shortName>
        <shortName evidence="18">ATP-PRTase</shortName>
        <ecNumber evidence="6 18">2.4.2.17</ecNumber>
    </recommendedName>
</protein>
<organism evidence="21">
    <name type="scientific">Candidatus Nitricoxidivorans perseverans</name>
    <dbReference type="NCBI Taxonomy" id="2975601"/>
    <lineage>
        <taxon>Bacteria</taxon>
        <taxon>Pseudomonadati</taxon>
        <taxon>Pseudomonadota</taxon>
        <taxon>Betaproteobacteria</taxon>
        <taxon>Nitrosomonadales</taxon>
        <taxon>Sterolibacteriaceae</taxon>
        <taxon>Candidatus Nitricoxidivorans</taxon>
    </lineage>
</organism>
<evidence type="ECO:0000256" key="17">
    <source>
        <dbReference type="ARBA" id="ARBA00024861"/>
    </source>
</evidence>
<keyword evidence="16 18" id="KW-0368">Histidine biosynthesis</keyword>
<dbReference type="PANTHER" id="PTHR21403">
    <property type="entry name" value="ATP PHOSPHORIBOSYLTRANSFERASE ATP-PRTASE"/>
    <property type="match status" value="1"/>
</dbReference>
<dbReference type="GO" id="GO:0000105">
    <property type="term" value="P:L-histidine biosynthetic process"/>
    <property type="evidence" value="ECO:0007669"/>
    <property type="project" value="UniProtKB-UniRule"/>
</dbReference>
<dbReference type="Pfam" id="PF08029">
    <property type="entry name" value="HisG_C"/>
    <property type="match status" value="1"/>
</dbReference>
<dbReference type="Gene3D" id="3.40.190.10">
    <property type="entry name" value="Periplasmic binding protein-like II"/>
    <property type="match status" value="2"/>
</dbReference>
<dbReference type="NCBIfam" id="TIGR03455">
    <property type="entry name" value="HisG_C-term"/>
    <property type="match status" value="1"/>
</dbReference>
<keyword evidence="12 18" id="KW-0479">Metal-binding</keyword>
<dbReference type="InterPro" id="IPR015867">
    <property type="entry name" value="N-reg_PII/ATP_PRibTrfase_C"/>
</dbReference>
<evidence type="ECO:0000256" key="10">
    <source>
        <dbReference type="ARBA" id="ARBA00022676"/>
    </source>
</evidence>
<dbReference type="NCBIfam" id="TIGR00070">
    <property type="entry name" value="hisG"/>
    <property type="match status" value="1"/>
</dbReference>
<dbReference type="PANTHER" id="PTHR21403:SF10">
    <property type="entry name" value="ATP PHOSPHORIBOSYLTRANSFERASE"/>
    <property type="match status" value="1"/>
</dbReference>
<feature type="domain" description="ATP phosphoribosyltransferase catalytic" evidence="19">
    <location>
        <begin position="54"/>
        <end position="214"/>
    </location>
</feature>
<evidence type="ECO:0000256" key="16">
    <source>
        <dbReference type="ARBA" id="ARBA00023102"/>
    </source>
</evidence>
<evidence type="ECO:0000256" key="6">
    <source>
        <dbReference type="ARBA" id="ARBA00011946"/>
    </source>
</evidence>
<evidence type="ECO:0000256" key="13">
    <source>
        <dbReference type="ARBA" id="ARBA00022741"/>
    </source>
</evidence>
<evidence type="ECO:0000256" key="12">
    <source>
        <dbReference type="ARBA" id="ARBA00022723"/>
    </source>
</evidence>
<dbReference type="Gene3D" id="3.30.70.120">
    <property type="match status" value="1"/>
</dbReference>
<reference evidence="21" key="1">
    <citation type="journal article" date="2023" name="Nat. Microbiol.">
        <title>Enrichment and characterization of a nitric oxide-reducing microbial community in a continuous bioreactor.</title>
        <authorList>
            <person name="Garrido-Amador P."/>
            <person name="Stortenbeker N."/>
            <person name="Wessels H.J.C.T."/>
            <person name="Speth D.R."/>
            <person name="Garcia-Heredia I."/>
            <person name="Kartal B."/>
        </authorList>
    </citation>
    <scope>NUCLEOTIDE SEQUENCE</scope>
    <source>
        <strain evidence="21">MAG1</strain>
    </source>
</reference>
<gene>
    <name evidence="18 21" type="primary">hisG</name>
    <name evidence="21" type="ORF">OHM77_03095</name>
</gene>
<evidence type="ECO:0000256" key="3">
    <source>
        <dbReference type="ARBA" id="ARBA00004496"/>
    </source>
</evidence>
<evidence type="ECO:0000259" key="19">
    <source>
        <dbReference type="Pfam" id="PF01634"/>
    </source>
</evidence>
<evidence type="ECO:0000256" key="15">
    <source>
        <dbReference type="ARBA" id="ARBA00022842"/>
    </source>
</evidence>
<keyword evidence="11 18" id="KW-0808">Transferase</keyword>
<proteinExistence type="inferred from homology"/>
<dbReference type="GO" id="GO:0005524">
    <property type="term" value="F:ATP binding"/>
    <property type="evidence" value="ECO:0007669"/>
    <property type="project" value="UniProtKB-KW"/>
</dbReference>
<feature type="domain" description="Histidine biosynthesis HisG C-terminal" evidence="20">
    <location>
        <begin position="219"/>
        <end position="291"/>
    </location>
</feature>
<keyword evidence="10 18" id="KW-0328">Glycosyltransferase</keyword>
<dbReference type="InterPro" id="IPR001348">
    <property type="entry name" value="ATP_PRibTrfase_HisG"/>
</dbReference>
<evidence type="ECO:0000256" key="18">
    <source>
        <dbReference type="HAMAP-Rule" id="MF_00079"/>
    </source>
</evidence>
<comment type="activity regulation">
    <text evidence="18">Feedback inhibited by histidine.</text>
</comment>
<dbReference type="Proteomes" id="UP001234916">
    <property type="component" value="Chromosome"/>
</dbReference>
<dbReference type="GO" id="GO:0000287">
    <property type="term" value="F:magnesium ion binding"/>
    <property type="evidence" value="ECO:0007669"/>
    <property type="project" value="UniProtKB-UniRule"/>
</dbReference>
<keyword evidence="13 18" id="KW-0547">Nucleotide-binding</keyword>
<keyword evidence="15 18" id="KW-0460">Magnesium</keyword>
<dbReference type="AlphaFoldDB" id="A0AA49FLX9"/>
<name>A0AA49FLX9_9PROT</name>
<comment type="cofactor">
    <cofactor evidence="2 18">
        <name>Mg(2+)</name>
        <dbReference type="ChEBI" id="CHEBI:18420"/>
    </cofactor>
</comment>
<evidence type="ECO:0000256" key="14">
    <source>
        <dbReference type="ARBA" id="ARBA00022840"/>
    </source>
</evidence>
<dbReference type="SUPFAM" id="SSF54913">
    <property type="entry name" value="GlnB-like"/>
    <property type="match status" value="1"/>
</dbReference>
<evidence type="ECO:0000256" key="8">
    <source>
        <dbReference type="ARBA" id="ARBA00022490"/>
    </source>
</evidence>
<evidence type="ECO:0000256" key="5">
    <source>
        <dbReference type="ARBA" id="ARBA00007955"/>
    </source>
</evidence>
<dbReference type="GO" id="GO:0003879">
    <property type="term" value="F:ATP phosphoribosyltransferase activity"/>
    <property type="evidence" value="ECO:0007669"/>
    <property type="project" value="UniProtKB-UniRule"/>
</dbReference>
<evidence type="ECO:0000313" key="21">
    <source>
        <dbReference type="EMBL" id="WIM06294.1"/>
    </source>
</evidence>
<evidence type="ECO:0000256" key="7">
    <source>
        <dbReference type="ARBA" id="ARBA00020998"/>
    </source>
</evidence>
<dbReference type="Pfam" id="PF01634">
    <property type="entry name" value="HisG"/>
    <property type="match status" value="1"/>
</dbReference>
<evidence type="ECO:0000256" key="9">
    <source>
        <dbReference type="ARBA" id="ARBA00022605"/>
    </source>
</evidence>
<dbReference type="KEGG" id="npv:OHM77_03095"/>
<dbReference type="InterPro" id="IPR013115">
    <property type="entry name" value="HisG_C"/>
</dbReference>
<evidence type="ECO:0000256" key="1">
    <source>
        <dbReference type="ARBA" id="ARBA00000915"/>
    </source>
</evidence>